<dbReference type="EMBL" id="CP044427">
    <property type="protein sequence ID" value="QFG69276.1"/>
    <property type="molecule type" value="Genomic_DNA"/>
</dbReference>
<sequence>MVRHTRGPAGHDPVASATRREGCELIEAAEHVFVVSGDHDAFIVKITEGVGVGPGLLRPLPGREEP</sequence>
<evidence type="ECO:0000313" key="2">
    <source>
        <dbReference type="Proteomes" id="UP000326546"/>
    </source>
</evidence>
<accession>A0A5J6V831</accession>
<organism evidence="1 2">
    <name type="scientific">Ornithinimicrobium pratense</name>
    <dbReference type="NCBI Taxonomy" id="2593973"/>
    <lineage>
        <taxon>Bacteria</taxon>
        <taxon>Bacillati</taxon>
        <taxon>Actinomycetota</taxon>
        <taxon>Actinomycetes</taxon>
        <taxon>Micrococcales</taxon>
        <taxon>Ornithinimicrobiaceae</taxon>
        <taxon>Ornithinimicrobium</taxon>
    </lineage>
</organism>
<dbReference type="KEGG" id="serw:FY030_11685"/>
<proteinExistence type="predicted"/>
<keyword evidence="2" id="KW-1185">Reference proteome</keyword>
<protein>
    <submittedName>
        <fullName evidence="1">Uncharacterized protein</fullName>
    </submittedName>
</protein>
<dbReference type="Proteomes" id="UP000326546">
    <property type="component" value="Chromosome"/>
</dbReference>
<gene>
    <name evidence="1" type="ORF">FY030_11685</name>
</gene>
<evidence type="ECO:0000313" key="1">
    <source>
        <dbReference type="EMBL" id="QFG69276.1"/>
    </source>
</evidence>
<dbReference type="AlphaFoldDB" id="A0A5J6V831"/>
<name>A0A5J6V831_9MICO</name>
<reference evidence="1 2" key="1">
    <citation type="submission" date="2019-09" db="EMBL/GenBank/DDBJ databases">
        <title>Serinicoccus pratensis sp. nov., isolated from meadow soil.</title>
        <authorList>
            <person name="Zhang W."/>
        </authorList>
    </citation>
    <scope>NUCLEOTIDE SEQUENCE [LARGE SCALE GENOMIC DNA]</scope>
    <source>
        <strain evidence="1 2">W204</strain>
    </source>
</reference>
<dbReference type="RefSeq" id="WP_158061658.1">
    <property type="nucleotide sequence ID" value="NZ_CP044427.1"/>
</dbReference>